<dbReference type="OrthoDB" id="4381177at2"/>
<dbReference type="Proteomes" id="UP000183561">
    <property type="component" value="Unassembled WGS sequence"/>
</dbReference>
<dbReference type="Pfam" id="PF11662">
    <property type="entry name" value="DUF3263"/>
    <property type="match status" value="1"/>
</dbReference>
<evidence type="ECO:0000313" key="1">
    <source>
        <dbReference type="EMBL" id="SEB79562.1"/>
    </source>
</evidence>
<reference evidence="2" key="1">
    <citation type="submission" date="2016-10" db="EMBL/GenBank/DDBJ databases">
        <authorList>
            <person name="Varghese N."/>
            <person name="Submissions S."/>
        </authorList>
    </citation>
    <scope>NUCLEOTIDE SEQUENCE [LARGE SCALE GENOMIC DNA]</scope>
    <source>
        <strain evidence="2">DSM 44498</strain>
    </source>
</reference>
<protein>
    <recommendedName>
        <fullName evidence="3">DUF3263 domain-containing protein</fullName>
    </recommendedName>
</protein>
<evidence type="ECO:0000313" key="2">
    <source>
        <dbReference type="Proteomes" id="UP000183561"/>
    </source>
</evidence>
<proteinExistence type="predicted"/>
<organism evidence="1 2">
    <name type="scientific">Rhodococcus koreensis</name>
    <dbReference type="NCBI Taxonomy" id="99653"/>
    <lineage>
        <taxon>Bacteria</taxon>
        <taxon>Bacillati</taxon>
        <taxon>Actinomycetota</taxon>
        <taxon>Actinomycetes</taxon>
        <taxon>Mycobacteriales</taxon>
        <taxon>Nocardiaceae</taxon>
        <taxon>Rhodococcus</taxon>
    </lineage>
</organism>
<gene>
    <name evidence="1" type="ORF">SAMN04490239_1692</name>
</gene>
<sequence>MSTLSSRTSAALDGRPVWSDAVRMVDFAAQWMSFDGGDEYILPEFGIDPTAYYRRVLTILQTPPSPPLDPVDRQRIVELCQQKLTLAKSRPLW</sequence>
<name>A0A1H4MB25_9NOCA</name>
<keyword evidence="2" id="KW-1185">Reference proteome</keyword>
<dbReference type="RefSeq" id="WP_083395531.1">
    <property type="nucleotide sequence ID" value="NZ_FNSV01000005.1"/>
</dbReference>
<dbReference type="InterPro" id="IPR021678">
    <property type="entry name" value="DUF3263"/>
</dbReference>
<evidence type="ECO:0008006" key="3">
    <source>
        <dbReference type="Google" id="ProtNLM"/>
    </source>
</evidence>
<dbReference type="EMBL" id="FNSV01000005">
    <property type="protein sequence ID" value="SEB79562.1"/>
    <property type="molecule type" value="Genomic_DNA"/>
</dbReference>
<accession>A0A1H4MB25</accession>
<dbReference type="AlphaFoldDB" id="A0A1H4MB25"/>